<dbReference type="GO" id="GO:0046872">
    <property type="term" value="F:metal ion binding"/>
    <property type="evidence" value="ECO:0007669"/>
    <property type="project" value="UniProtKB-KW"/>
</dbReference>
<dbReference type="PANTHER" id="PTHR30632">
    <property type="entry name" value="MOLYBDATE-BINDING PERIPLASMIC PROTEIN"/>
    <property type="match status" value="1"/>
</dbReference>
<evidence type="ECO:0000256" key="3">
    <source>
        <dbReference type="ARBA" id="ARBA00022723"/>
    </source>
</evidence>
<dbReference type="Gene3D" id="3.40.190.10">
    <property type="entry name" value="Periplasmic binding protein-like II"/>
    <property type="match status" value="2"/>
</dbReference>
<gene>
    <name evidence="7" type="primary">modA</name>
    <name evidence="7" type="ordered locus">BCA_0247</name>
</gene>
<keyword evidence="3 5" id="KW-0479">Metal-binding</keyword>
<feature type="binding site" evidence="5">
    <location>
        <position position="203"/>
    </location>
    <ligand>
        <name>molybdate</name>
        <dbReference type="ChEBI" id="CHEBI:36264"/>
    </ligand>
</feature>
<dbReference type="NCBIfam" id="TIGR01256">
    <property type="entry name" value="modA"/>
    <property type="match status" value="1"/>
</dbReference>
<keyword evidence="2 5" id="KW-0500">Molybdenum</keyword>
<keyword evidence="4 6" id="KW-0732">Signal</keyword>
<dbReference type="SUPFAM" id="SSF53850">
    <property type="entry name" value="Periplasmic binding protein-like II"/>
    <property type="match status" value="1"/>
</dbReference>
<feature type="binding site" evidence="5">
    <location>
        <position position="50"/>
    </location>
    <ligand>
        <name>molybdate</name>
        <dbReference type="ChEBI" id="CHEBI:36264"/>
    </ligand>
</feature>
<dbReference type="PATRIC" id="fig|572264.18.peg.265"/>
<feature type="binding site" evidence="5">
    <location>
        <position position="78"/>
    </location>
    <ligand>
        <name>molybdate</name>
        <dbReference type="ChEBI" id="CHEBI:36264"/>
    </ligand>
</feature>
<dbReference type="InterPro" id="IPR041879">
    <property type="entry name" value="YvgL-like_PBP2"/>
</dbReference>
<dbReference type="GO" id="GO:1901359">
    <property type="term" value="F:tungstate binding"/>
    <property type="evidence" value="ECO:0007669"/>
    <property type="project" value="UniProtKB-ARBA"/>
</dbReference>
<evidence type="ECO:0000313" key="8">
    <source>
        <dbReference type="Proteomes" id="UP000002210"/>
    </source>
</evidence>
<dbReference type="InterPro" id="IPR050682">
    <property type="entry name" value="ModA/WtpA"/>
</dbReference>
<dbReference type="RefSeq" id="WP_001031847.1">
    <property type="nucleotide sequence ID" value="NC_012472.1"/>
</dbReference>
<dbReference type="InterPro" id="IPR005950">
    <property type="entry name" value="ModA"/>
</dbReference>
<dbReference type="Pfam" id="PF13531">
    <property type="entry name" value="SBP_bac_11"/>
    <property type="match status" value="1"/>
</dbReference>
<dbReference type="GO" id="GO:0015689">
    <property type="term" value="P:molybdate ion transport"/>
    <property type="evidence" value="ECO:0007669"/>
    <property type="project" value="InterPro"/>
</dbReference>
<feature type="signal peptide" evidence="6">
    <location>
        <begin position="1"/>
        <end position="26"/>
    </location>
</feature>
<organism evidence="7 8">
    <name type="scientific">Bacillus cereus (strain 03BB102)</name>
    <dbReference type="NCBI Taxonomy" id="572264"/>
    <lineage>
        <taxon>Bacteria</taxon>
        <taxon>Bacillati</taxon>
        <taxon>Bacillota</taxon>
        <taxon>Bacilli</taxon>
        <taxon>Bacillales</taxon>
        <taxon>Bacillaceae</taxon>
        <taxon>Bacillus</taxon>
        <taxon>Bacillus cereus group</taxon>
    </lineage>
</organism>
<feature type="binding site" evidence="5">
    <location>
        <position position="185"/>
    </location>
    <ligand>
        <name>molybdate</name>
        <dbReference type="ChEBI" id="CHEBI:36264"/>
    </ligand>
</feature>
<evidence type="ECO:0000256" key="1">
    <source>
        <dbReference type="ARBA" id="ARBA00009175"/>
    </source>
</evidence>
<feature type="chain" id="PRO_5038511997" evidence="6">
    <location>
        <begin position="27"/>
        <end position="268"/>
    </location>
</feature>
<protein>
    <submittedName>
        <fullName evidence="7">Molybdenum ABC transporter, molybdenum-binding protein</fullName>
    </submittedName>
</protein>
<evidence type="ECO:0000256" key="6">
    <source>
        <dbReference type="SAM" id="SignalP"/>
    </source>
</evidence>
<evidence type="ECO:0000256" key="2">
    <source>
        <dbReference type="ARBA" id="ARBA00022505"/>
    </source>
</evidence>
<dbReference type="GO" id="GO:0030973">
    <property type="term" value="F:molybdate ion binding"/>
    <property type="evidence" value="ECO:0007669"/>
    <property type="project" value="TreeGrafter"/>
</dbReference>
<dbReference type="PROSITE" id="PS51257">
    <property type="entry name" value="PROKAR_LIPOPROTEIN"/>
    <property type="match status" value="1"/>
</dbReference>
<dbReference type="KEGG" id="bcx:BCA_0247"/>
<comment type="similarity">
    <text evidence="1">Belongs to the bacterial solute-binding protein ModA family.</text>
</comment>
<dbReference type="AlphaFoldDB" id="A0A158RGJ6"/>
<name>A0A158RGJ6_BACC3</name>
<proteinExistence type="inferred from homology"/>
<sequence length="268" mass="29558">MNKFILRSIGALILSFLLIFSVACTSGDKKEKSTAKEGKTVELTISAAASLQDALKEIETKYKEKEPNIKLSFNFGASGALQQQIEQGAPADLFFSAAEDKFQTLVKKGFINEKEGKNLLGNELVLVVPKDSSLTKIQDLKDEKIKKIALGTPESVPAGKYAKASLTHENLWNDIQNKIVFTKDVRQVLTYVETGNVDAGIVYKTDALISDKVKIGETAATTSHEPIHYPLGVIKESKHKKEATSFYEYLQSKDAQSIFKKYGFTVLS</sequence>
<reference evidence="7 8" key="1">
    <citation type="submission" date="2009-02" db="EMBL/GenBank/DDBJ databases">
        <title>Genome sequence of Bacillus cereus 03BB102.</title>
        <authorList>
            <person name="Dodson R.J."/>
            <person name="Jackson P."/>
            <person name="Munk A.C."/>
            <person name="Brettin T."/>
            <person name="Bruce D."/>
            <person name="Detter C."/>
            <person name="Tapia R."/>
            <person name="Han C."/>
            <person name="Sutton G."/>
            <person name="Sims D."/>
        </authorList>
    </citation>
    <scope>NUCLEOTIDE SEQUENCE [LARGE SCALE GENOMIC DNA]</scope>
    <source>
        <strain evidence="7 8">03BB102</strain>
    </source>
</reference>
<evidence type="ECO:0000256" key="5">
    <source>
        <dbReference type="PIRSR" id="PIRSR004846-1"/>
    </source>
</evidence>
<dbReference type="PANTHER" id="PTHR30632:SF0">
    <property type="entry name" value="SULFATE-BINDING PROTEIN"/>
    <property type="match status" value="1"/>
</dbReference>
<dbReference type="FunFam" id="3.40.190.10:FF:000035">
    <property type="entry name" value="Molybdate ABC transporter substrate-binding protein"/>
    <property type="match status" value="1"/>
</dbReference>
<dbReference type="EMBL" id="CP001407">
    <property type="protein sequence ID" value="ACO26071.1"/>
    <property type="molecule type" value="Genomic_DNA"/>
</dbReference>
<dbReference type="Proteomes" id="UP000002210">
    <property type="component" value="Chromosome"/>
</dbReference>
<accession>A0A158RGJ6</accession>
<feature type="binding site" evidence="5">
    <location>
        <position position="158"/>
    </location>
    <ligand>
        <name>molybdate</name>
        <dbReference type="ChEBI" id="CHEBI:36264"/>
    </ligand>
</feature>
<dbReference type="CDD" id="cd13537">
    <property type="entry name" value="PBP2_YvgL_like"/>
    <property type="match status" value="1"/>
</dbReference>
<evidence type="ECO:0000256" key="4">
    <source>
        <dbReference type="ARBA" id="ARBA00022729"/>
    </source>
</evidence>
<dbReference type="PIRSF" id="PIRSF004846">
    <property type="entry name" value="ModA"/>
    <property type="match status" value="1"/>
</dbReference>
<evidence type="ECO:0000313" key="7">
    <source>
        <dbReference type="EMBL" id="ACO26071.1"/>
    </source>
</evidence>